<gene>
    <name evidence="1" type="ORF">FOYG_02180</name>
</gene>
<sequence>MIRRVISEGQRYRAADNSRDLNWNFGISATWFDNAETQYGMLPF</sequence>
<organism evidence="1 2">
    <name type="scientific">Fusarium oxysporum NRRL 32931</name>
    <dbReference type="NCBI Taxonomy" id="660029"/>
    <lineage>
        <taxon>Eukaryota</taxon>
        <taxon>Fungi</taxon>
        <taxon>Dikarya</taxon>
        <taxon>Ascomycota</taxon>
        <taxon>Pezizomycotina</taxon>
        <taxon>Sordariomycetes</taxon>
        <taxon>Hypocreomycetidae</taxon>
        <taxon>Hypocreales</taxon>
        <taxon>Nectriaceae</taxon>
        <taxon>Fusarium</taxon>
        <taxon>Fusarium oxysporum species complex</taxon>
    </lineage>
</organism>
<proteinExistence type="predicted"/>
<dbReference type="HOGENOM" id="CLU_3224583_0_0_1"/>
<accession>W9IVG4</accession>
<dbReference type="EMBL" id="JH717840">
    <property type="protein sequence ID" value="EWY97320.1"/>
    <property type="molecule type" value="Genomic_DNA"/>
</dbReference>
<evidence type="ECO:0000313" key="2">
    <source>
        <dbReference type="Proteomes" id="UP000030753"/>
    </source>
</evidence>
<reference evidence="1 2" key="1">
    <citation type="submission" date="2011-06" db="EMBL/GenBank/DDBJ databases">
        <title>The Genome Sequence of Fusarium oxysporum FOSC 3-a.</title>
        <authorList>
            <consortium name="The Broad Institute Genome Sequencing Platform"/>
            <person name="Ma L.-J."/>
            <person name="Gale L.R."/>
            <person name="Schwartz D.C."/>
            <person name="Zhou S."/>
            <person name="Corby-Kistler H."/>
            <person name="Young S.K."/>
            <person name="Zeng Q."/>
            <person name="Gargeya S."/>
            <person name="Fitzgerald M."/>
            <person name="Haas B."/>
            <person name="Abouelleil A."/>
            <person name="Alvarado L."/>
            <person name="Arachchi H.M."/>
            <person name="Berlin A."/>
            <person name="Brown A."/>
            <person name="Chapman S.B."/>
            <person name="Chen Z."/>
            <person name="Dunbar C."/>
            <person name="Freedman E."/>
            <person name="Gearin G."/>
            <person name="Gellesch M."/>
            <person name="Goldberg J."/>
            <person name="Griggs A."/>
            <person name="Gujja S."/>
            <person name="Heiman D."/>
            <person name="Howarth C."/>
            <person name="Larson L."/>
            <person name="Lui A."/>
            <person name="MacDonald P.J.P."/>
            <person name="Mehta T."/>
            <person name="Montmayeur A."/>
            <person name="Murphy C."/>
            <person name="Neiman D."/>
            <person name="Pearson M."/>
            <person name="Priest M."/>
            <person name="Roberts A."/>
            <person name="Saif S."/>
            <person name="Shea T."/>
            <person name="Shenoy N."/>
            <person name="Sisk P."/>
            <person name="Stolte C."/>
            <person name="Sykes S."/>
            <person name="Wortman J."/>
            <person name="Nusbaum C."/>
            <person name="Birren B."/>
        </authorList>
    </citation>
    <scope>NUCLEOTIDE SEQUENCE [LARGE SCALE GENOMIC DNA]</scope>
    <source>
        <strain evidence="2">FOSC 3-a</strain>
    </source>
</reference>
<name>W9IVG4_FUSOX</name>
<dbReference type="AlphaFoldDB" id="W9IVG4"/>
<evidence type="ECO:0000313" key="1">
    <source>
        <dbReference type="EMBL" id="EWY97320.1"/>
    </source>
</evidence>
<dbReference type="Proteomes" id="UP000030753">
    <property type="component" value="Unassembled WGS sequence"/>
</dbReference>
<protein>
    <submittedName>
        <fullName evidence="1">Uncharacterized protein</fullName>
    </submittedName>
</protein>